<name>A0A3D8IK96_9HELI</name>
<evidence type="ECO:0000313" key="3">
    <source>
        <dbReference type="Proteomes" id="UP000256379"/>
    </source>
</evidence>
<dbReference type="Proteomes" id="UP000256379">
    <property type="component" value="Unassembled WGS sequence"/>
</dbReference>
<feature type="domain" description="YlxR" evidence="1">
    <location>
        <begin position="1"/>
        <end position="65"/>
    </location>
</feature>
<sequence length="74" mass="8773">MCITCRERSLQKNLIRFKFSESRLELYDGNGRSFYMCSECLHTKKGCNSLKKIVTKIQNLQEQLEEIAQIWVIK</sequence>
<keyword evidence="3" id="KW-1185">Reference proteome</keyword>
<gene>
    <name evidence="2" type="ORF">CQA53_06450</name>
</gene>
<evidence type="ECO:0000259" key="1">
    <source>
        <dbReference type="Pfam" id="PF04296"/>
    </source>
</evidence>
<dbReference type="SUPFAM" id="SSF64376">
    <property type="entry name" value="YlxR-like"/>
    <property type="match status" value="1"/>
</dbReference>
<dbReference type="Pfam" id="PF04296">
    <property type="entry name" value="YlxR"/>
    <property type="match status" value="1"/>
</dbReference>
<dbReference type="OrthoDB" id="5518171at2"/>
<proteinExistence type="predicted"/>
<dbReference type="InterPro" id="IPR007393">
    <property type="entry name" value="YlxR_dom"/>
</dbReference>
<dbReference type="InterPro" id="IPR035931">
    <property type="entry name" value="YlxR-like_sf"/>
</dbReference>
<organism evidence="2 3">
    <name type="scientific">Helicobacter didelphidarum</name>
    <dbReference type="NCBI Taxonomy" id="2040648"/>
    <lineage>
        <taxon>Bacteria</taxon>
        <taxon>Pseudomonadati</taxon>
        <taxon>Campylobacterota</taxon>
        <taxon>Epsilonproteobacteria</taxon>
        <taxon>Campylobacterales</taxon>
        <taxon>Helicobacteraceae</taxon>
        <taxon>Helicobacter</taxon>
    </lineage>
</organism>
<dbReference type="AlphaFoldDB" id="A0A3D8IK96"/>
<reference evidence="2 3" key="1">
    <citation type="submission" date="2018-04" db="EMBL/GenBank/DDBJ databases">
        <title>Novel Campyloabacter and Helicobacter Species and Strains.</title>
        <authorList>
            <person name="Mannion A.J."/>
            <person name="Shen Z."/>
            <person name="Fox J.G."/>
        </authorList>
    </citation>
    <scope>NUCLEOTIDE SEQUENCE [LARGE SCALE GENOMIC DNA]</scope>
    <source>
        <strain evidence="2 3">MIT 17-337</strain>
    </source>
</reference>
<dbReference type="Gene3D" id="3.30.1230.10">
    <property type="entry name" value="YlxR-like"/>
    <property type="match status" value="1"/>
</dbReference>
<protein>
    <submittedName>
        <fullName evidence="2">DUF448 domain-containing protein</fullName>
    </submittedName>
</protein>
<accession>A0A3D8IK96</accession>
<comment type="caution">
    <text evidence="2">The sequence shown here is derived from an EMBL/GenBank/DDBJ whole genome shotgun (WGS) entry which is preliminary data.</text>
</comment>
<evidence type="ECO:0000313" key="2">
    <source>
        <dbReference type="EMBL" id="RDU65345.1"/>
    </source>
</evidence>
<dbReference type="EMBL" id="NXLQ01000013">
    <property type="protein sequence ID" value="RDU65345.1"/>
    <property type="molecule type" value="Genomic_DNA"/>
</dbReference>